<dbReference type="GO" id="GO:0035539">
    <property type="term" value="F:8-oxo-7,8-dihydrodeoxyguanosine triphosphate pyrophosphatase activity"/>
    <property type="evidence" value="ECO:0007669"/>
    <property type="project" value="UniProtKB-EC"/>
</dbReference>
<dbReference type="Gene3D" id="3.90.79.10">
    <property type="entry name" value="Nucleoside Triphosphate Pyrophosphohydrolase"/>
    <property type="match status" value="1"/>
</dbReference>
<proteinExistence type="predicted"/>
<dbReference type="AlphaFoldDB" id="A0A5P9Q5J4"/>
<dbReference type="Proteomes" id="UP000326702">
    <property type="component" value="Chromosome"/>
</dbReference>
<dbReference type="CDD" id="cd18879">
    <property type="entry name" value="NUDIX_Hydrolase"/>
    <property type="match status" value="1"/>
</dbReference>
<dbReference type="RefSeq" id="WP_036955118.1">
    <property type="nucleotide sequence ID" value="NZ_BAABIH010000019.1"/>
</dbReference>
<evidence type="ECO:0000256" key="1">
    <source>
        <dbReference type="ARBA" id="ARBA00001946"/>
    </source>
</evidence>
<dbReference type="EC" id="3.6.1.55" evidence="4"/>
<comment type="cofactor">
    <cofactor evidence="1">
        <name>Mg(2+)</name>
        <dbReference type="ChEBI" id="CHEBI:18420"/>
    </cofactor>
</comment>
<protein>
    <submittedName>
        <fullName evidence="4">8-oxo-dGTP diphosphatase</fullName>
        <ecNumber evidence="4">3.6.1.55</ecNumber>
    </submittedName>
</protein>
<dbReference type="InterPro" id="IPR000086">
    <property type="entry name" value="NUDIX_hydrolase_dom"/>
</dbReference>
<evidence type="ECO:0000313" key="4">
    <source>
        <dbReference type="EMBL" id="QFU96644.1"/>
    </source>
</evidence>
<dbReference type="InterPro" id="IPR020084">
    <property type="entry name" value="NUDIX_hydrolase_CS"/>
</dbReference>
<dbReference type="PROSITE" id="PS51462">
    <property type="entry name" value="NUDIX"/>
    <property type="match status" value="1"/>
</dbReference>
<dbReference type="PROSITE" id="PS00893">
    <property type="entry name" value="NUDIX_BOX"/>
    <property type="match status" value="1"/>
</dbReference>
<evidence type="ECO:0000259" key="3">
    <source>
        <dbReference type="PROSITE" id="PS51462"/>
    </source>
</evidence>
<reference evidence="4 5" key="1">
    <citation type="submission" date="2019-10" db="EMBL/GenBank/DDBJ databases">
        <title>Genome sequence of Luteimicrobium xylanilyticum HY-24.</title>
        <authorList>
            <person name="Kim D.Y."/>
            <person name="Park H.-Y."/>
        </authorList>
    </citation>
    <scope>NUCLEOTIDE SEQUENCE [LARGE SCALE GENOMIC DNA]</scope>
    <source>
        <strain evidence="4 5">HY-24</strain>
    </source>
</reference>
<organism evidence="4 5">
    <name type="scientific">Luteimicrobium xylanilyticum</name>
    <dbReference type="NCBI Taxonomy" id="1133546"/>
    <lineage>
        <taxon>Bacteria</taxon>
        <taxon>Bacillati</taxon>
        <taxon>Actinomycetota</taxon>
        <taxon>Actinomycetes</taxon>
        <taxon>Micrococcales</taxon>
        <taxon>Luteimicrobium</taxon>
    </lineage>
</organism>
<evidence type="ECO:0000313" key="5">
    <source>
        <dbReference type="Proteomes" id="UP000326702"/>
    </source>
</evidence>
<feature type="domain" description="Nudix hydrolase" evidence="3">
    <location>
        <begin position="19"/>
        <end position="152"/>
    </location>
</feature>
<dbReference type="PANTHER" id="PTHR43046:SF16">
    <property type="entry name" value="ADP-RIBOSE PYROPHOSPHATASE YJHB-RELATED"/>
    <property type="match status" value="1"/>
</dbReference>
<accession>A0A5P9Q5J4</accession>
<keyword evidence="5" id="KW-1185">Reference proteome</keyword>
<dbReference type="KEGG" id="lxl:KDY119_00128"/>
<gene>
    <name evidence="4" type="primary">mutT</name>
    <name evidence="4" type="ORF">KDY119_00128</name>
</gene>
<dbReference type="EMBL" id="CP045529">
    <property type="protein sequence ID" value="QFU96644.1"/>
    <property type="molecule type" value="Genomic_DNA"/>
</dbReference>
<dbReference type="PANTHER" id="PTHR43046">
    <property type="entry name" value="GDP-MANNOSE MANNOSYL HYDROLASE"/>
    <property type="match status" value="1"/>
</dbReference>
<name>A0A5P9Q5J4_9MICO</name>
<dbReference type="InterPro" id="IPR015797">
    <property type="entry name" value="NUDIX_hydrolase-like_dom_sf"/>
</dbReference>
<dbReference type="Pfam" id="PF00293">
    <property type="entry name" value="NUDIX"/>
    <property type="match status" value="1"/>
</dbReference>
<keyword evidence="2 4" id="KW-0378">Hydrolase</keyword>
<sequence length="166" mass="17997">MSTPEFVLALREKIGHAPLWLSGVTGVVVRDADASDPEILLVRRADNGAWTPVTGIIDPGEHPADAMVREVAEETGIEATPVRLARVGVTRPGVYPNGDQVQFIDLTFRLAWRSGEPHPADGENTDARWCPVSELPALDDDMQARVDAALADDERTAFFTGGELVR</sequence>
<dbReference type="SUPFAM" id="SSF55811">
    <property type="entry name" value="Nudix"/>
    <property type="match status" value="1"/>
</dbReference>
<evidence type="ECO:0000256" key="2">
    <source>
        <dbReference type="ARBA" id="ARBA00022801"/>
    </source>
</evidence>
<dbReference type="OrthoDB" id="9814308at2"/>